<reference evidence="2 3" key="1">
    <citation type="submission" date="2019-04" db="EMBL/GenBank/DDBJ databases">
        <title>An improved genome assembly and genetic linkage map for asparagus bean, Vigna unguiculata ssp. sesquipedialis.</title>
        <authorList>
            <person name="Xia Q."/>
            <person name="Zhang R."/>
            <person name="Dong Y."/>
        </authorList>
    </citation>
    <scope>NUCLEOTIDE SEQUENCE [LARGE SCALE GENOMIC DNA]</scope>
    <source>
        <tissue evidence="2">Leaf</tissue>
    </source>
</reference>
<gene>
    <name evidence="2" type="ORF">DEO72_LG6g1364</name>
</gene>
<dbReference type="Proteomes" id="UP000501690">
    <property type="component" value="Linkage Group LG6"/>
</dbReference>
<proteinExistence type="predicted"/>
<name>A0A4D6M6Y7_VIGUN</name>
<dbReference type="AlphaFoldDB" id="A0A4D6M6Y7"/>
<feature type="compositionally biased region" description="Acidic residues" evidence="1">
    <location>
        <begin position="310"/>
        <end position="327"/>
    </location>
</feature>
<evidence type="ECO:0000313" key="3">
    <source>
        <dbReference type="Proteomes" id="UP000501690"/>
    </source>
</evidence>
<evidence type="ECO:0000313" key="2">
    <source>
        <dbReference type="EMBL" id="QCD96657.1"/>
    </source>
</evidence>
<evidence type="ECO:0000256" key="1">
    <source>
        <dbReference type="SAM" id="MobiDB-lite"/>
    </source>
</evidence>
<keyword evidence="3" id="KW-1185">Reference proteome</keyword>
<organism evidence="2 3">
    <name type="scientific">Vigna unguiculata</name>
    <name type="common">Cowpea</name>
    <dbReference type="NCBI Taxonomy" id="3917"/>
    <lineage>
        <taxon>Eukaryota</taxon>
        <taxon>Viridiplantae</taxon>
        <taxon>Streptophyta</taxon>
        <taxon>Embryophyta</taxon>
        <taxon>Tracheophyta</taxon>
        <taxon>Spermatophyta</taxon>
        <taxon>Magnoliopsida</taxon>
        <taxon>eudicotyledons</taxon>
        <taxon>Gunneridae</taxon>
        <taxon>Pentapetalae</taxon>
        <taxon>rosids</taxon>
        <taxon>fabids</taxon>
        <taxon>Fabales</taxon>
        <taxon>Fabaceae</taxon>
        <taxon>Papilionoideae</taxon>
        <taxon>50 kb inversion clade</taxon>
        <taxon>NPAAA clade</taxon>
        <taxon>indigoferoid/millettioid clade</taxon>
        <taxon>Phaseoleae</taxon>
        <taxon>Vigna</taxon>
    </lineage>
</organism>
<sequence>MRKGVEIKLSDAEVGFVLVSDPRLIMRARNEYLAWGVVLSRRVTTMLQEELAAGDREKLVEEIAALKGQMDRDQQAWADEKRILEDQLKGSLAGDKQADTIEDEGRVTTMLQEELAAGDREKLVEEIAALKGQMDRDQQAWADEKRILEDQLKGSLAGFVLVSDPRLIMRARNEYLAWGVVLSRRVTTMLQEELAAGDKKKLVEEIAALKGQMDRDQQAWADEKRILEDQLKGSLAGMEKKLKSKLLEMDEVRIVKEAAAREAAAEIFVLKQSEHEATEVVDEGTTMASSQLNDDVQEDMEEEAARGDNDGGEEMTEEEVDRGEDAE</sequence>
<accession>A0A4D6M6Y7</accession>
<feature type="region of interest" description="Disordered" evidence="1">
    <location>
        <begin position="279"/>
        <end position="327"/>
    </location>
</feature>
<dbReference type="EMBL" id="CP039350">
    <property type="protein sequence ID" value="QCD96657.1"/>
    <property type="molecule type" value="Genomic_DNA"/>
</dbReference>
<protein>
    <submittedName>
        <fullName evidence="2">Uncharacterized protein</fullName>
    </submittedName>
</protein>